<feature type="domain" description="HTH gntR-type" evidence="4">
    <location>
        <begin position="11"/>
        <end position="78"/>
    </location>
</feature>
<dbReference type="InterPro" id="IPR036390">
    <property type="entry name" value="WH_DNA-bd_sf"/>
</dbReference>
<dbReference type="Proteomes" id="UP000001784">
    <property type="component" value="Chromosome"/>
</dbReference>
<dbReference type="SMART" id="SM00345">
    <property type="entry name" value="HTH_GNTR"/>
    <property type="match status" value="1"/>
</dbReference>
<dbReference type="InterPro" id="IPR008920">
    <property type="entry name" value="TF_FadR/GntR_C"/>
</dbReference>
<evidence type="ECO:0000259" key="4">
    <source>
        <dbReference type="PROSITE" id="PS50949"/>
    </source>
</evidence>
<keyword evidence="1" id="KW-0805">Transcription regulation</keyword>
<dbReference type="InterPro" id="IPR036388">
    <property type="entry name" value="WH-like_DNA-bd_sf"/>
</dbReference>
<name>A0LM72_SYNFM</name>
<keyword evidence="2" id="KW-0238">DNA-binding</keyword>
<dbReference type="eggNOG" id="COG1802">
    <property type="taxonomic scope" value="Bacteria"/>
</dbReference>
<dbReference type="SUPFAM" id="SSF46785">
    <property type="entry name" value="Winged helix' DNA-binding domain"/>
    <property type="match status" value="1"/>
</dbReference>
<gene>
    <name evidence="5" type="ordered locus">Sfum_2846</name>
</gene>
<evidence type="ECO:0000313" key="6">
    <source>
        <dbReference type="Proteomes" id="UP000001784"/>
    </source>
</evidence>
<dbReference type="InterPro" id="IPR000524">
    <property type="entry name" value="Tscrpt_reg_HTH_GntR"/>
</dbReference>
<keyword evidence="3" id="KW-0804">Transcription</keyword>
<keyword evidence="6" id="KW-1185">Reference proteome</keyword>
<dbReference type="PANTHER" id="PTHR43537:SF45">
    <property type="entry name" value="GNTR FAMILY REGULATORY PROTEIN"/>
    <property type="match status" value="1"/>
</dbReference>
<dbReference type="Pfam" id="PF07729">
    <property type="entry name" value="FCD"/>
    <property type="match status" value="1"/>
</dbReference>
<dbReference type="InterPro" id="IPR011711">
    <property type="entry name" value="GntR_C"/>
</dbReference>
<reference evidence="5 6" key="1">
    <citation type="submission" date="2006-10" db="EMBL/GenBank/DDBJ databases">
        <title>Complete sequence of Syntrophobacter fumaroxidans MPOB.</title>
        <authorList>
            <consortium name="US DOE Joint Genome Institute"/>
            <person name="Copeland A."/>
            <person name="Lucas S."/>
            <person name="Lapidus A."/>
            <person name="Barry K."/>
            <person name="Detter J.C."/>
            <person name="Glavina del Rio T."/>
            <person name="Hammon N."/>
            <person name="Israni S."/>
            <person name="Pitluck S."/>
            <person name="Goltsman E.G."/>
            <person name="Martinez M."/>
            <person name="Schmutz J."/>
            <person name="Larimer F."/>
            <person name="Land M."/>
            <person name="Hauser L."/>
            <person name="Kyrpides N."/>
            <person name="Kim E."/>
            <person name="Boone D.R."/>
            <person name="Brockman F."/>
            <person name="Culley D."/>
            <person name="Ferry J."/>
            <person name="Gunsalus R."/>
            <person name="McInerney M.J."/>
            <person name="Morrison M."/>
            <person name="Plugge C."/>
            <person name="Rohlin L."/>
            <person name="Scholten J."/>
            <person name="Sieber J."/>
            <person name="Stams A.J.M."/>
            <person name="Worm P."/>
            <person name="Henstra A.M."/>
            <person name="Richardson P."/>
        </authorList>
    </citation>
    <scope>NUCLEOTIDE SEQUENCE [LARGE SCALE GENOMIC DNA]</scope>
    <source>
        <strain evidence="6">DSM 10017 / MPOB</strain>
    </source>
</reference>
<sequence length="222" mass="26417">MVQAGDKSNVKSKNQEAYRAIKEMILERHLFPGQKLVYRDLEQRLGMSKTPIINGLMMLENEHLVVSEKNRGYHIRYVNRREAEYIYDLREKLEDIAIEYAIANHDKRDLALLKRKLVAYRKYRNDTFNQKRLALDVDFHVQIAGMGKNPFFVQMVRQYYESVHFMFKAVFLTPSPDRFDRFKDEHERLYGAIKSKDLEAARRIGREHIRGARELLIKLIPE</sequence>
<dbReference type="HOGENOM" id="CLU_017584_5_4_7"/>
<dbReference type="EMBL" id="CP000478">
    <property type="protein sequence ID" value="ABK18524.1"/>
    <property type="molecule type" value="Genomic_DNA"/>
</dbReference>
<dbReference type="Gene3D" id="1.20.120.530">
    <property type="entry name" value="GntR ligand-binding domain-like"/>
    <property type="match status" value="1"/>
</dbReference>
<organism evidence="5 6">
    <name type="scientific">Syntrophobacter fumaroxidans (strain DSM 10017 / MPOB)</name>
    <dbReference type="NCBI Taxonomy" id="335543"/>
    <lineage>
        <taxon>Bacteria</taxon>
        <taxon>Pseudomonadati</taxon>
        <taxon>Thermodesulfobacteriota</taxon>
        <taxon>Syntrophobacteria</taxon>
        <taxon>Syntrophobacterales</taxon>
        <taxon>Syntrophobacteraceae</taxon>
        <taxon>Syntrophobacter</taxon>
    </lineage>
</organism>
<evidence type="ECO:0000256" key="3">
    <source>
        <dbReference type="ARBA" id="ARBA00023163"/>
    </source>
</evidence>
<dbReference type="InParanoid" id="A0LM72"/>
<evidence type="ECO:0000256" key="2">
    <source>
        <dbReference type="ARBA" id="ARBA00023125"/>
    </source>
</evidence>
<dbReference type="SUPFAM" id="SSF48008">
    <property type="entry name" value="GntR ligand-binding domain-like"/>
    <property type="match status" value="1"/>
</dbReference>
<dbReference type="GO" id="GO:0003677">
    <property type="term" value="F:DNA binding"/>
    <property type="evidence" value="ECO:0007669"/>
    <property type="project" value="UniProtKB-KW"/>
</dbReference>
<protein>
    <submittedName>
        <fullName evidence="5">Transcriptional regulator, GntR family</fullName>
    </submittedName>
</protein>
<dbReference type="KEGG" id="sfu:Sfum_2846"/>
<dbReference type="Gene3D" id="1.10.10.10">
    <property type="entry name" value="Winged helix-like DNA-binding domain superfamily/Winged helix DNA-binding domain"/>
    <property type="match status" value="1"/>
</dbReference>
<evidence type="ECO:0000313" key="5">
    <source>
        <dbReference type="EMBL" id="ABK18524.1"/>
    </source>
</evidence>
<dbReference type="PANTHER" id="PTHR43537">
    <property type="entry name" value="TRANSCRIPTIONAL REGULATOR, GNTR FAMILY"/>
    <property type="match status" value="1"/>
</dbReference>
<dbReference type="PROSITE" id="PS50949">
    <property type="entry name" value="HTH_GNTR"/>
    <property type="match status" value="1"/>
</dbReference>
<dbReference type="Pfam" id="PF00392">
    <property type="entry name" value="GntR"/>
    <property type="match status" value="1"/>
</dbReference>
<proteinExistence type="predicted"/>
<accession>A0LM72</accession>
<dbReference type="GO" id="GO:0003700">
    <property type="term" value="F:DNA-binding transcription factor activity"/>
    <property type="evidence" value="ECO:0007669"/>
    <property type="project" value="InterPro"/>
</dbReference>
<evidence type="ECO:0000256" key="1">
    <source>
        <dbReference type="ARBA" id="ARBA00023015"/>
    </source>
</evidence>
<dbReference type="SMART" id="SM00895">
    <property type="entry name" value="FCD"/>
    <property type="match status" value="1"/>
</dbReference>
<dbReference type="STRING" id="335543.Sfum_2846"/>
<dbReference type="AlphaFoldDB" id="A0LM72"/>